<sequence length="40" mass="4618">MLPSFCWLHLNLCIYRQLLVLSCSSGYITYMNFGGMKQGQ</sequence>
<evidence type="ECO:0000313" key="1">
    <source>
        <dbReference type="EMBL" id="MBX38492.1"/>
    </source>
</evidence>
<dbReference type="EMBL" id="GGEC01058008">
    <property type="protein sequence ID" value="MBX38492.1"/>
    <property type="molecule type" value="Transcribed_RNA"/>
</dbReference>
<protein>
    <submittedName>
        <fullName evidence="1">Uncharacterized protein</fullName>
    </submittedName>
</protein>
<reference evidence="1" key="1">
    <citation type="submission" date="2018-02" db="EMBL/GenBank/DDBJ databases">
        <title>Rhizophora mucronata_Transcriptome.</title>
        <authorList>
            <person name="Meera S.P."/>
            <person name="Sreeshan A."/>
            <person name="Augustine A."/>
        </authorList>
    </citation>
    <scope>NUCLEOTIDE SEQUENCE</scope>
    <source>
        <tissue evidence="1">Leaf</tissue>
    </source>
</reference>
<dbReference type="AlphaFoldDB" id="A0A2P2N7P1"/>
<name>A0A2P2N7P1_RHIMU</name>
<organism evidence="1">
    <name type="scientific">Rhizophora mucronata</name>
    <name type="common">Asiatic mangrove</name>
    <dbReference type="NCBI Taxonomy" id="61149"/>
    <lineage>
        <taxon>Eukaryota</taxon>
        <taxon>Viridiplantae</taxon>
        <taxon>Streptophyta</taxon>
        <taxon>Embryophyta</taxon>
        <taxon>Tracheophyta</taxon>
        <taxon>Spermatophyta</taxon>
        <taxon>Magnoliopsida</taxon>
        <taxon>eudicotyledons</taxon>
        <taxon>Gunneridae</taxon>
        <taxon>Pentapetalae</taxon>
        <taxon>rosids</taxon>
        <taxon>fabids</taxon>
        <taxon>Malpighiales</taxon>
        <taxon>Rhizophoraceae</taxon>
        <taxon>Rhizophora</taxon>
    </lineage>
</organism>
<proteinExistence type="predicted"/>
<accession>A0A2P2N7P1</accession>